<name>A0A9E8SBL2_9MICO</name>
<feature type="transmembrane region" description="Helical" evidence="3">
    <location>
        <begin position="71"/>
        <end position="91"/>
    </location>
</feature>
<feature type="transmembrane region" description="Helical" evidence="3">
    <location>
        <begin position="125"/>
        <end position="143"/>
    </location>
</feature>
<gene>
    <name evidence="5" type="ORF">OVN18_01285</name>
</gene>
<protein>
    <submittedName>
        <fullName evidence="5">EamA family transporter</fullName>
    </submittedName>
</protein>
<keyword evidence="3" id="KW-1133">Transmembrane helix</keyword>
<feature type="region of interest" description="Disordered" evidence="2">
    <location>
        <begin position="305"/>
        <end position="354"/>
    </location>
</feature>
<dbReference type="PANTHER" id="PTHR22911:SF79">
    <property type="entry name" value="MOBA-LIKE NTP TRANSFERASE DOMAIN-CONTAINING PROTEIN"/>
    <property type="match status" value="1"/>
</dbReference>
<feature type="transmembrane region" description="Helical" evidence="3">
    <location>
        <begin position="221"/>
        <end position="241"/>
    </location>
</feature>
<evidence type="ECO:0000259" key="4">
    <source>
        <dbReference type="Pfam" id="PF00892"/>
    </source>
</evidence>
<dbReference type="InterPro" id="IPR000620">
    <property type="entry name" value="EamA_dom"/>
</dbReference>
<accession>A0A9E8SBL2</accession>
<evidence type="ECO:0000313" key="6">
    <source>
        <dbReference type="Proteomes" id="UP001164706"/>
    </source>
</evidence>
<keyword evidence="6" id="KW-1185">Reference proteome</keyword>
<feature type="domain" description="EamA" evidence="4">
    <location>
        <begin position="154"/>
        <end position="295"/>
    </location>
</feature>
<feature type="domain" description="EamA" evidence="4">
    <location>
        <begin position="8"/>
        <end position="142"/>
    </location>
</feature>
<dbReference type="AlphaFoldDB" id="A0A9E8SBL2"/>
<evidence type="ECO:0000256" key="3">
    <source>
        <dbReference type="SAM" id="Phobius"/>
    </source>
</evidence>
<proteinExistence type="inferred from homology"/>
<dbReference type="Proteomes" id="UP001164706">
    <property type="component" value="Chromosome"/>
</dbReference>
<dbReference type="KEGG" id="mdb:OVN18_01285"/>
<dbReference type="GO" id="GO:0016020">
    <property type="term" value="C:membrane"/>
    <property type="evidence" value="ECO:0007669"/>
    <property type="project" value="InterPro"/>
</dbReference>
<feature type="compositionally biased region" description="Low complexity" evidence="2">
    <location>
        <begin position="308"/>
        <end position="317"/>
    </location>
</feature>
<dbReference type="PANTHER" id="PTHR22911">
    <property type="entry name" value="ACYL-MALONYL CONDENSING ENZYME-RELATED"/>
    <property type="match status" value="1"/>
</dbReference>
<evidence type="ECO:0000313" key="5">
    <source>
        <dbReference type="EMBL" id="WAB81682.1"/>
    </source>
</evidence>
<feature type="transmembrane region" description="Helical" evidence="3">
    <location>
        <begin position="253"/>
        <end position="273"/>
    </location>
</feature>
<comment type="similarity">
    <text evidence="1">Belongs to the EamA transporter family.</text>
</comment>
<reference evidence="5" key="1">
    <citation type="submission" date="2022-11" db="EMBL/GenBank/DDBJ databases">
        <title>Description of Microcella daejonensis nov. sp, isolated from riverside soil.</title>
        <authorList>
            <person name="Molina K.M."/>
            <person name="Kim S.B."/>
        </authorList>
    </citation>
    <scope>NUCLEOTIDE SEQUENCE</scope>
    <source>
        <strain evidence="5">MMS21-STM12</strain>
    </source>
</reference>
<evidence type="ECO:0000256" key="2">
    <source>
        <dbReference type="SAM" id="MobiDB-lite"/>
    </source>
</evidence>
<dbReference type="InterPro" id="IPR037185">
    <property type="entry name" value="EmrE-like"/>
</dbReference>
<feature type="compositionally biased region" description="Basic residues" evidence="2">
    <location>
        <begin position="345"/>
        <end position="354"/>
    </location>
</feature>
<dbReference type="SUPFAM" id="SSF103481">
    <property type="entry name" value="Multidrug resistance efflux transporter EmrE"/>
    <property type="match status" value="2"/>
</dbReference>
<feature type="transmembrane region" description="Helical" evidence="3">
    <location>
        <begin position="40"/>
        <end position="59"/>
    </location>
</feature>
<keyword evidence="3" id="KW-0812">Transmembrane</keyword>
<feature type="transmembrane region" description="Helical" evidence="3">
    <location>
        <begin position="279"/>
        <end position="295"/>
    </location>
</feature>
<dbReference type="EMBL" id="CP113089">
    <property type="protein sequence ID" value="WAB81682.1"/>
    <property type="molecule type" value="Genomic_DNA"/>
</dbReference>
<dbReference type="Pfam" id="PF00892">
    <property type="entry name" value="EamA"/>
    <property type="match status" value="2"/>
</dbReference>
<evidence type="ECO:0000256" key="1">
    <source>
        <dbReference type="ARBA" id="ARBA00007362"/>
    </source>
</evidence>
<feature type="transmembrane region" description="Helical" evidence="3">
    <location>
        <begin position="149"/>
        <end position="170"/>
    </location>
</feature>
<organism evidence="5 6">
    <name type="scientific">Microcella daejeonensis</name>
    <dbReference type="NCBI Taxonomy" id="2994971"/>
    <lineage>
        <taxon>Bacteria</taxon>
        <taxon>Bacillati</taxon>
        <taxon>Actinomycetota</taxon>
        <taxon>Actinomycetes</taxon>
        <taxon>Micrococcales</taxon>
        <taxon>Microbacteriaceae</taxon>
        <taxon>Microcella</taxon>
    </lineage>
</organism>
<feature type="transmembrane region" description="Helical" evidence="3">
    <location>
        <begin position="182"/>
        <end position="201"/>
    </location>
</feature>
<feature type="transmembrane region" description="Helical" evidence="3">
    <location>
        <begin position="97"/>
        <end position="118"/>
    </location>
</feature>
<dbReference type="RefSeq" id="WP_267781465.1">
    <property type="nucleotide sequence ID" value="NZ_CP113089.1"/>
</dbReference>
<sequence>MPRPIAAGLALGLLAAASFGTSGALVKPLLQAGWSPAAAVAVRVLIGGLVLLPIALVQLRGRWRTLWVGRWRILGMALVGVVGTQLFYFASLQTIPVGTAILIEYMAPLLLVAVAWALSRRAPRPVVLIGSALAVGGLVLIVSPGGDGALDPVGVLLAAGAMVGAAGYYVIAARPAHGLPSIALACVSLLFSAALLGLVGLTGLLPMTASFADVSVLGAVAAWWVPLLLVGIISTAVAYASSISASAILGARLAAFMGLLEVAMASLWAFLLIGEQLTLLQGLGGLLILGGIAFVRSDTGGDAEHADGIAGPAAPDLDAADETAGPSGDHVAHPRTSPIAMPAPARRRRSARLP</sequence>
<keyword evidence="3" id="KW-0472">Membrane</keyword>